<evidence type="ECO:0000256" key="2">
    <source>
        <dbReference type="ARBA" id="ARBA00012438"/>
    </source>
</evidence>
<reference evidence="10 11" key="1">
    <citation type="submission" date="2018-05" db="EMBL/GenBank/DDBJ databases">
        <authorList>
            <person name="Lanie J.A."/>
            <person name="Ng W.-L."/>
            <person name="Kazmierczak K.M."/>
            <person name="Andrzejewski T.M."/>
            <person name="Davidsen T.M."/>
            <person name="Wayne K.J."/>
            <person name="Tettelin H."/>
            <person name="Glass J.I."/>
            <person name="Rusch D."/>
            <person name="Podicherti R."/>
            <person name="Tsui H.-C.T."/>
            <person name="Winkler M.E."/>
        </authorList>
    </citation>
    <scope>NUCLEOTIDE SEQUENCE [LARGE SCALE GENOMIC DNA]</scope>
    <source>
        <strain evidence="10 11">BUT-10</strain>
    </source>
</reference>
<evidence type="ECO:0000259" key="9">
    <source>
        <dbReference type="SMART" id="SM00387"/>
    </source>
</evidence>
<keyword evidence="8" id="KW-0175">Coiled coil</keyword>
<organism evidence="10 11">
    <name type="scientific">Phenylobacterium kunshanense</name>
    <dbReference type="NCBI Taxonomy" id="1445034"/>
    <lineage>
        <taxon>Bacteria</taxon>
        <taxon>Pseudomonadati</taxon>
        <taxon>Pseudomonadota</taxon>
        <taxon>Alphaproteobacteria</taxon>
        <taxon>Caulobacterales</taxon>
        <taxon>Caulobacteraceae</taxon>
        <taxon>Phenylobacterium</taxon>
    </lineage>
</organism>
<evidence type="ECO:0000256" key="6">
    <source>
        <dbReference type="ARBA" id="ARBA00022777"/>
    </source>
</evidence>
<dbReference type="EC" id="2.7.13.3" evidence="2"/>
<dbReference type="PANTHER" id="PTHR41523:SF7">
    <property type="entry name" value="HISTIDINE KINASE"/>
    <property type="match status" value="1"/>
</dbReference>
<evidence type="ECO:0000256" key="3">
    <source>
        <dbReference type="ARBA" id="ARBA00022553"/>
    </source>
</evidence>
<accession>A0A328B9Y1</accession>
<evidence type="ECO:0000256" key="1">
    <source>
        <dbReference type="ARBA" id="ARBA00000085"/>
    </source>
</evidence>
<gene>
    <name evidence="10" type="ORF">DJ019_19085</name>
</gene>
<dbReference type="EMBL" id="QFYS01000011">
    <property type="protein sequence ID" value="RAK62524.1"/>
    <property type="molecule type" value="Genomic_DNA"/>
</dbReference>
<evidence type="ECO:0000313" key="11">
    <source>
        <dbReference type="Proteomes" id="UP000249524"/>
    </source>
</evidence>
<dbReference type="InterPro" id="IPR036890">
    <property type="entry name" value="HATPase_C_sf"/>
</dbReference>
<dbReference type="Pfam" id="PF13581">
    <property type="entry name" value="HATPase_c_2"/>
    <property type="match status" value="1"/>
</dbReference>
<dbReference type="OrthoDB" id="7297573at2"/>
<feature type="coiled-coil region" evidence="8">
    <location>
        <begin position="16"/>
        <end position="43"/>
    </location>
</feature>
<evidence type="ECO:0000256" key="7">
    <source>
        <dbReference type="ARBA" id="ARBA00022840"/>
    </source>
</evidence>
<dbReference type="SUPFAM" id="SSF55874">
    <property type="entry name" value="ATPase domain of HSP90 chaperone/DNA topoisomerase II/histidine kinase"/>
    <property type="match status" value="1"/>
</dbReference>
<keyword evidence="4" id="KW-0808">Transferase</keyword>
<dbReference type="InterPro" id="IPR003594">
    <property type="entry name" value="HATPase_dom"/>
</dbReference>
<dbReference type="InterPro" id="IPR011495">
    <property type="entry name" value="Sig_transdc_His_kin_sub2_dim/P"/>
</dbReference>
<comment type="caution">
    <text evidence="10">The sequence shown here is derived from an EMBL/GenBank/DDBJ whole genome shotgun (WGS) entry which is preliminary data.</text>
</comment>
<dbReference type="GO" id="GO:0004673">
    <property type="term" value="F:protein histidine kinase activity"/>
    <property type="evidence" value="ECO:0007669"/>
    <property type="project" value="UniProtKB-EC"/>
</dbReference>
<comment type="catalytic activity">
    <reaction evidence="1">
        <text>ATP + protein L-histidine = ADP + protein N-phospho-L-histidine.</text>
        <dbReference type="EC" id="2.7.13.3"/>
    </reaction>
</comment>
<dbReference type="RefSeq" id="WP_111278047.1">
    <property type="nucleotide sequence ID" value="NZ_QFYS01000011.1"/>
</dbReference>
<evidence type="ECO:0000256" key="4">
    <source>
        <dbReference type="ARBA" id="ARBA00022679"/>
    </source>
</evidence>
<evidence type="ECO:0000256" key="8">
    <source>
        <dbReference type="SAM" id="Coils"/>
    </source>
</evidence>
<sequence>MLASAATNDTGLARELTRARARLASQERQIQELNHRIANSLQLAADMLVFEQLRARDPLAQAALEASRARLVAVGELHRYLYEHADKPTIELRPFLIGLGDAIAATTGLRVSITADATSVPGDMAQQLGIAINEIAINAAKHAYAGQPGGRLTVTARRDGSDLILTVSDEGKGLGDGRPGGLGMSIIAAIIRDLRGSLSAQTDGGATFTIRAPLPAPPPVLSRSFEAWIDV</sequence>
<dbReference type="PANTHER" id="PTHR41523">
    <property type="entry name" value="TWO-COMPONENT SYSTEM SENSOR PROTEIN"/>
    <property type="match status" value="1"/>
</dbReference>
<dbReference type="Proteomes" id="UP000249524">
    <property type="component" value="Unassembled WGS sequence"/>
</dbReference>
<protein>
    <recommendedName>
        <fullName evidence="2">histidine kinase</fullName>
        <ecNumber evidence="2">2.7.13.3</ecNumber>
    </recommendedName>
</protein>
<dbReference type="GO" id="GO:0005524">
    <property type="term" value="F:ATP binding"/>
    <property type="evidence" value="ECO:0007669"/>
    <property type="project" value="UniProtKB-KW"/>
</dbReference>
<keyword evidence="5" id="KW-0547">Nucleotide-binding</keyword>
<keyword evidence="11" id="KW-1185">Reference proteome</keyword>
<evidence type="ECO:0000313" key="10">
    <source>
        <dbReference type="EMBL" id="RAK62524.1"/>
    </source>
</evidence>
<feature type="domain" description="Histidine kinase/HSP90-like ATPase" evidence="9">
    <location>
        <begin position="123"/>
        <end position="216"/>
    </location>
</feature>
<keyword evidence="3" id="KW-0597">Phosphoprotein</keyword>
<dbReference type="Gene3D" id="3.30.565.10">
    <property type="entry name" value="Histidine kinase-like ATPase, C-terminal domain"/>
    <property type="match status" value="1"/>
</dbReference>
<dbReference type="AlphaFoldDB" id="A0A328B9Y1"/>
<dbReference type="Pfam" id="PF07568">
    <property type="entry name" value="HisKA_2"/>
    <property type="match status" value="1"/>
</dbReference>
<dbReference type="SMART" id="SM00387">
    <property type="entry name" value="HATPase_c"/>
    <property type="match status" value="1"/>
</dbReference>
<evidence type="ECO:0000256" key="5">
    <source>
        <dbReference type="ARBA" id="ARBA00022741"/>
    </source>
</evidence>
<proteinExistence type="predicted"/>
<name>A0A328B9Y1_9CAUL</name>
<keyword evidence="6" id="KW-0418">Kinase</keyword>
<keyword evidence="7" id="KW-0067">ATP-binding</keyword>